<proteinExistence type="predicted"/>
<feature type="compositionally biased region" description="Acidic residues" evidence="1">
    <location>
        <begin position="738"/>
        <end position="761"/>
    </location>
</feature>
<dbReference type="InterPro" id="IPR001584">
    <property type="entry name" value="Integrase_cat-core"/>
</dbReference>
<evidence type="ECO:0000259" key="2">
    <source>
        <dbReference type="PROSITE" id="PS50994"/>
    </source>
</evidence>
<feature type="domain" description="Integrase catalytic" evidence="2">
    <location>
        <begin position="364"/>
        <end position="486"/>
    </location>
</feature>
<dbReference type="GO" id="GO:0015074">
    <property type="term" value="P:DNA integration"/>
    <property type="evidence" value="ECO:0007669"/>
    <property type="project" value="InterPro"/>
</dbReference>
<dbReference type="GO" id="GO:0003676">
    <property type="term" value="F:nucleic acid binding"/>
    <property type="evidence" value="ECO:0007669"/>
    <property type="project" value="InterPro"/>
</dbReference>
<evidence type="ECO:0000256" key="1">
    <source>
        <dbReference type="SAM" id="MobiDB-lite"/>
    </source>
</evidence>
<name>A0A7W9BFK5_9SPHN</name>
<accession>A0A7W9BFK5</accession>
<gene>
    <name evidence="3" type="ORF">FHS94_003107</name>
</gene>
<dbReference type="SUPFAM" id="SSF53098">
    <property type="entry name" value="Ribonuclease H-like"/>
    <property type="match status" value="1"/>
</dbReference>
<dbReference type="InterPro" id="IPR012337">
    <property type="entry name" value="RNaseH-like_sf"/>
</dbReference>
<protein>
    <recommendedName>
        <fullName evidence="2">Integrase catalytic domain-containing protein</fullName>
    </recommendedName>
</protein>
<dbReference type="EMBL" id="JACIJK010000009">
    <property type="protein sequence ID" value="MBB5716247.1"/>
    <property type="molecule type" value="Genomic_DNA"/>
</dbReference>
<dbReference type="RefSeq" id="WP_184059333.1">
    <property type="nucleotide sequence ID" value="NZ_JACIJK010000009.1"/>
</dbReference>
<dbReference type="Gene3D" id="3.30.420.10">
    <property type="entry name" value="Ribonuclease H-like superfamily/Ribonuclease H"/>
    <property type="match status" value="1"/>
</dbReference>
<comment type="caution">
    <text evidence="3">The sequence shown here is derived from an EMBL/GenBank/DDBJ whole genome shotgun (WGS) entry which is preliminary data.</text>
</comment>
<feature type="region of interest" description="Disordered" evidence="1">
    <location>
        <begin position="677"/>
        <end position="761"/>
    </location>
</feature>
<organism evidence="3 4">
    <name type="scientific">Sphingomonas aerophila</name>
    <dbReference type="NCBI Taxonomy" id="1344948"/>
    <lineage>
        <taxon>Bacteria</taxon>
        <taxon>Pseudomonadati</taxon>
        <taxon>Pseudomonadota</taxon>
        <taxon>Alphaproteobacteria</taxon>
        <taxon>Sphingomonadales</taxon>
        <taxon>Sphingomonadaceae</taxon>
        <taxon>Sphingomonas</taxon>
    </lineage>
</organism>
<sequence length="761" mass="84368">MRIDKINASTALPVVLPVPLIVGQVLTIEDRTVRIEKLHDDGTIELIDMRTHGHLQVRDAKTGALQAPTLDWLREMYREGRITFPTAPETAEERQGRYALLDPTVVVDRDPKSAWRFGLASRALADGIGKNDDECQTWLHANYGQVADDLKYSKPAGSTLRRWIRYLKKRGKRASSLAATTGRPRGHSQLNPVVNAFVHEAALFFWSRPRAQIIHAFAWLEEQITKYNDKLASGAVKLQMPSKEALRKRVHKLRCFDTYAAKHGTEAAEKMFAGSGERLLVSNLLELALVDATTLEQTIVFDADWALPACKVRIVAIMEALSHAILGFHVYAGPNRSETSIEALINCMTPPTVDPERLAEHPELAWIFGKPARLLGDNEKALFGPSVLPSLLDAGIGVMPAPVGTPTAKASLERFWRTLKEALAQCPGTLIDPKRATEIGYDAIGAACLTLPQLRAIVQQVIDAFNTDESTALGGQSPAMVFVRRNASRVTPVFTDMAEVRRQLGRRVSALLTRDGVEIDGIRYREAVAVRALLENMAQSQALRGRRKDGSITIEVMCNVMAGDLDSVQVWDTTIDEWVTLPSTQPEYTYELTQWEHREFRRMAKKRNEPFASQKHRLASKRGTMRLIDEMAPHLGFQQRRTLAALYQSTQVARLAGDVGGASPPVALDDIARVSPQVTVSRERQDSGLPVQATSKDAKVPGCMLPPPRGDDHGRSARPLPDFNWDEIGLDDQHVDPEIGEEPILDADEEPFVDTDGEDSE</sequence>
<dbReference type="PROSITE" id="PS50994">
    <property type="entry name" value="INTEGRASE"/>
    <property type="match status" value="1"/>
</dbReference>
<reference evidence="3 4" key="1">
    <citation type="submission" date="2020-08" db="EMBL/GenBank/DDBJ databases">
        <title>Genomic Encyclopedia of Type Strains, Phase IV (KMG-IV): sequencing the most valuable type-strain genomes for metagenomic binning, comparative biology and taxonomic classification.</title>
        <authorList>
            <person name="Goeker M."/>
        </authorList>
    </citation>
    <scope>NUCLEOTIDE SEQUENCE [LARGE SCALE GENOMIC DNA]</scope>
    <source>
        <strain evidence="3 4">DSM 100044</strain>
    </source>
</reference>
<dbReference type="AlphaFoldDB" id="A0A7W9BFK5"/>
<evidence type="ECO:0000313" key="4">
    <source>
        <dbReference type="Proteomes" id="UP000546200"/>
    </source>
</evidence>
<dbReference type="InterPro" id="IPR036397">
    <property type="entry name" value="RNaseH_sf"/>
</dbReference>
<dbReference type="Proteomes" id="UP000546200">
    <property type="component" value="Unassembled WGS sequence"/>
</dbReference>
<keyword evidence="4" id="KW-1185">Reference proteome</keyword>
<evidence type="ECO:0000313" key="3">
    <source>
        <dbReference type="EMBL" id="MBB5716247.1"/>
    </source>
</evidence>